<comment type="subcellular location">
    <subcellularLocation>
        <location evidence="1">Membrane</location>
        <topology evidence="1">Multi-pass membrane protein</topology>
    </subcellularLocation>
</comment>
<comment type="caution">
    <text evidence="12">The sequence shown here is derived from an EMBL/GenBank/DDBJ whole genome shotgun (WGS) entry which is preliminary data.</text>
</comment>
<dbReference type="Gene3D" id="1.20.120.1780">
    <property type="entry name" value="UbiA prenyltransferase"/>
    <property type="match status" value="1"/>
</dbReference>
<sequence>MERPNSRNSTYTEIPNGTNQTNGHCLAKSNNKSQEDDDPDKPSIHNVQETKIHNVTPISQESQSKFSNSRLITQIKIFSGSFTTILYRSKYYLTSLRPGSLSVSLIPVLLGTILAFKTTGLFSFIILFATVLTVISVHAAGNLVNTYCDFMRGIDRKDRKTDDRTLVDSILTPEEVVNLGVIFYVIGCIGFLIVVLSSPARMEMLALIYFGGISSSFLYTGGIGLKYIALGDILIMITFGPVSVLYSFVAQTGTIRLVTLLYAIPLALNAEAILHSNNARDIEDDRKAGCVTIAVLIGHSASHVLFALLLFVPYILFMVGAFHYSLWLLLPMITLPKAFQLEKLFRDGNLRHLPRHMAKLNFYFGMLYLSACFLSHGHKLPGLFQF</sequence>
<dbReference type="InterPro" id="IPR044878">
    <property type="entry name" value="UbiA_sf"/>
</dbReference>
<evidence type="ECO:0000313" key="13">
    <source>
        <dbReference type="Proteomes" id="UP001142055"/>
    </source>
</evidence>
<evidence type="ECO:0000256" key="7">
    <source>
        <dbReference type="ARBA" id="ARBA00022692"/>
    </source>
</evidence>
<feature type="transmembrane region" description="Helical" evidence="11">
    <location>
        <begin position="255"/>
        <end position="276"/>
    </location>
</feature>
<dbReference type="PANTHER" id="PTHR13929">
    <property type="entry name" value="1,4-DIHYDROXY-2-NAPHTHOATE OCTAPRENYLTRANSFERASE"/>
    <property type="match status" value="1"/>
</dbReference>
<accession>A0A9Q0RNJ8</accession>
<keyword evidence="6" id="KW-0808">Transferase</keyword>
<evidence type="ECO:0000256" key="11">
    <source>
        <dbReference type="SAM" id="Phobius"/>
    </source>
</evidence>
<dbReference type="OMA" id="QWIEGAR"/>
<dbReference type="PANTHER" id="PTHR13929:SF0">
    <property type="entry name" value="UBIA PRENYLTRANSFERASE DOMAIN-CONTAINING PROTEIN 1"/>
    <property type="match status" value="1"/>
</dbReference>
<gene>
    <name evidence="12" type="ORF">RDWZM_006603</name>
</gene>
<evidence type="ECO:0000256" key="6">
    <source>
        <dbReference type="ARBA" id="ARBA00022679"/>
    </source>
</evidence>
<evidence type="ECO:0000256" key="3">
    <source>
        <dbReference type="ARBA" id="ARBA00005985"/>
    </source>
</evidence>
<evidence type="ECO:0000256" key="4">
    <source>
        <dbReference type="ARBA" id="ARBA00022428"/>
    </source>
</evidence>
<organism evidence="12 13">
    <name type="scientific">Blomia tropicalis</name>
    <name type="common">Mite</name>
    <dbReference type="NCBI Taxonomy" id="40697"/>
    <lineage>
        <taxon>Eukaryota</taxon>
        <taxon>Metazoa</taxon>
        <taxon>Ecdysozoa</taxon>
        <taxon>Arthropoda</taxon>
        <taxon>Chelicerata</taxon>
        <taxon>Arachnida</taxon>
        <taxon>Acari</taxon>
        <taxon>Acariformes</taxon>
        <taxon>Sarcoptiformes</taxon>
        <taxon>Astigmata</taxon>
        <taxon>Glycyphagoidea</taxon>
        <taxon>Echimyopodidae</taxon>
        <taxon>Blomia</taxon>
    </lineage>
</organism>
<dbReference type="CDD" id="cd13962">
    <property type="entry name" value="PT_UbiA_UBIAD1"/>
    <property type="match status" value="1"/>
</dbReference>
<feature type="transmembrane region" description="Helical" evidence="11">
    <location>
        <begin position="360"/>
        <end position="378"/>
    </location>
</feature>
<evidence type="ECO:0000256" key="2">
    <source>
        <dbReference type="ARBA" id="ARBA00004863"/>
    </source>
</evidence>
<keyword evidence="7 11" id="KW-0812">Transmembrane</keyword>
<proteinExistence type="inferred from homology"/>
<dbReference type="GO" id="GO:0000139">
    <property type="term" value="C:Golgi membrane"/>
    <property type="evidence" value="ECO:0007669"/>
    <property type="project" value="TreeGrafter"/>
</dbReference>
<feature type="transmembrane region" description="Helical" evidence="11">
    <location>
        <begin position="122"/>
        <end position="144"/>
    </location>
</feature>
<dbReference type="GO" id="GO:0004659">
    <property type="term" value="F:prenyltransferase activity"/>
    <property type="evidence" value="ECO:0007669"/>
    <property type="project" value="UniProtKB-KW"/>
</dbReference>
<keyword evidence="13" id="KW-1185">Reference proteome</keyword>
<feature type="compositionally biased region" description="Polar residues" evidence="10">
    <location>
        <begin position="1"/>
        <end position="32"/>
    </location>
</feature>
<evidence type="ECO:0000256" key="1">
    <source>
        <dbReference type="ARBA" id="ARBA00004141"/>
    </source>
</evidence>
<reference evidence="12" key="1">
    <citation type="submission" date="2022-12" db="EMBL/GenBank/DDBJ databases">
        <title>Genome assemblies of Blomia tropicalis.</title>
        <authorList>
            <person name="Cui Y."/>
        </authorList>
    </citation>
    <scope>NUCLEOTIDE SEQUENCE</scope>
    <source>
        <tissue evidence="12">Adult mites</tissue>
    </source>
</reference>
<evidence type="ECO:0000256" key="5">
    <source>
        <dbReference type="ARBA" id="ARBA00022602"/>
    </source>
</evidence>
<dbReference type="InterPro" id="IPR000537">
    <property type="entry name" value="UbiA_prenyltransferase"/>
</dbReference>
<dbReference type="NCBIfam" id="TIGR00751">
    <property type="entry name" value="menA"/>
    <property type="match status" value="1"/>
</dbReference>
<dbReference type="Gene3D" id="1.10.357.140">
    <property type="entry name" value="UbiA prenyltransferase"/>
    <property type="match status" value="1"/>
</dbReference>
<dbReference type="EMBL" id="JAPWDV010000002">
    <property type="protein sequence ID" value="KAJ6220791.1"/>
    <property type="molecule type" value="Genomic_DNA"/>
</dbReference>
<keyword evidence="9 11" id="KW-0472">Membrane</keyword>
<evidence type="ECO:0000256" key="9">
    <source>
        <dbReference type="ARBA" id="ARBA00023136"/>
    </source>
</evidence>
<dbReference type="GO" id="GO:0042371">
    <property type="term" value="P:vitamin K biosynthetic process"/>
    <property type="evidence" value="ECO:0007669"/>
    <property type="project" value="TreeGrafter"/>
</dbReference>
<comment type="pathway">
    <text evidence="2">Quinol/quinone metabolism; menaquinone biosynthesis.</text>
</comment>
<dbReference type="InterPro" id="IPR026046">
    <property type="entry name" value="UBIAD1"/>
</dbReference>
<evidence type="ECO:0000313" key="12">
    <source>
        <dbReference type="EMBL" id="KAJ6220791.1"/>
    </source>
</evidence>
<evidence type="ECO:0000256" key="10">
    <source>
        <dbReference type="SAM" id="MobiDB-lite"/>
    </source>
</evidence>
<evidence type="ECO:0000256" key="8">
    <source>
        <dbReference type="ARBA" id="ARBA00022989"/>
    </source>
</evidence>
<protein>
    <submittedName>
        <fullName evidence="12">Uncharacterized protein</fullName>
    </submittedName>
</protein>
<feature type="transmembrane region" description="Helical" evidence="11">
    <location>
        <begin position="176"/>
        <end position="196"/>
    </location>
</feature>
<comment type="similarity">
    <text evidence="3">Belongs to the UbiA prenyltransferase family.</text>
</comment>
<keyword evidence="8 11" id="KW-1133">Transmembrane helix</keyword>
<feature type="transmembrane region" description="Helical" evidence="11">
    <location>
        <begin position="202"/>
        <end position="220"/>
    </location>
</feature>
<dbReference type="GO" id="GO:0005783">
    <property type="term" value="C:endoplasmic reticulum"/>
    <property type="evidence" value="ECO:0007669"/>
    <property type="project" value="TreeGrafter"/>
</dbReference>
<keyword evidence="5" id="KW-0637">Prenyltransferase</keyword>
<keyword evidence="4" id="KW-0474">Menaquinone biosynthesis</keyword>
<feature type="compositionally biased region" description="Basic and acidic residues" evidence="10">
    <location>
        <begin position="40"/>
        <end position="49"/>
    </location>
</feature>
<dbReference type="Proteomes" id="UP001142055">
    <property type="component" value="Chromosome 2"/>
</dbReference>
<dbReference type="GO" id="GO:0009234">
    <property type="term" value="P:menaquinone biosynthetic process"/>
    <property type="evidence" value="ECO:0007669"/>
    <property type="project" value="UniProtKB-KW"/>
</dbReference>
<name>A0A9Q0RNJ8_BLOTA</name>
<feature type="region of interest" description="Disordered" evidence="10">
    <location>
        <begin position="1"/>
        <end position="49"/>
    </location>
</feature>
<feature type="transmembrane region" description="Helical" evidence="11">
    <location>
        <begin position="227"/>
        <end position="249"/>
    </location>
</feature>
<dbReference type="Pfam" id="PF01040">
    <property type="entry name" value="UbiA"/>
    <property type="match status" value="1"/>
</dbReference>
<dbReference type="AlphaFoldDB" id="A0A9Q0RNJ8"/>